<name>A0A3G3K095_9BACL</name>
<keyword evidence="7" id="KW-0378">Hydrolase</keyword>
<dbReference type="Pfam" id="PF00491">
    <property type="entry name" value="Arginase"/>
    <property type="match status" value="1"/>
</dbReference>
<evidence type="ECO:0000256" key="7">
    <source>
        <dbReference type="ARBA" id="ARBA00022801"/>
    </source>
</evidence>
<dbReference type="KEGG" id="coh:EAV92_15850"/>
<dbReference type="EC" id="3.5.3.1" evidence="3"/>
<evidence type="ECO:0000256" key="5">
    <source>
        <dbReference type="ARBA" id="ARBA00022503"/>
    </source>
</evidence>
<dbReference type="GO" id="GO:0030145">
    <property type="term" value="F:manganese ion binding"/>
    <property type="evidence" value="ECO:0007669"/>
    <property type="project" value="TreeGrafter"/>
</dbReference>
<dbReference type="PANTHER" id="PTHR43782">
    <property type="entry name" value="ARGINASE"/>
    <property type="match status" value="1"/>
</dbReference>
<comment type="pathway">
    <text evidence="2">Nitrogen metabolism; urea cycle; L-ornithine and urea from L-arginine: step 1/1.</text>
</comment>
<proteinExistence type="inferred from homology"/>
<dbReference type="GO" id="GO:0005737">
    <property type="term" value="C:cytoplasm"/>
    <property type="evidence" value="ECO:0007669"/>
    <property type="project" value="TreeGrafter"/>
</dbReference>
<keyword evidence="6" id="KW-0479">Metal-binding</keyword>
<dbReference type="EMBL" id="CP033433">
    <property type="protein sequence ID" value="AYQ73920.1"/>
    <property type="molecule type" value="Genomic_DNA"/>
</dbReference>
<gene>
    <name evidence="10" type="ORF">EAV92_15850</name>
</gene>
<reference evidence="10 11" key="1">
    <citation type="submission" date="2018-10" db="EMBL/GenBank/DDBJ databases">
        <title>Genome Sequence of Cohnella sp.</title>
        <authorList>
            <person name="Srinivasan S."/>
            <person name="Kim M.K."/>
        </authorList>
    </citation>
    <scope>NUCLEOTIDE SEQUENCE [LARGE SCALE GENOMIC DNA]</scope>
    <source>
        <strain evidence="10 11">18JY8-7</strain>
    </source>
</reference>
<comment type="cofactor">
    <cofactor evidence="1">
        <name>Mn(2+)</name>
        <dbReference type="ChEBI" id="CHEBI:29035"/>
    </cofactor>
</comment>
<protein>
    <recommendedName>
        <fullName evidence="4">Arginase</fullName>
        <ecNumber evidence="3">3.5.3.1</ecNumber>
    </recommendedName>
</protein>
<dbReference type="PROSITE" id="PS51409">
    <property type="entry name" value="ARGINASE_2"/>
    <property type="match status" value="1"/>
</dbReference>
<evidence type="ECO:0000256" key="4">
    <source>
        <dbReference type="ARBA" id="ARBA00018123"/>
    </source>
</evidence>
<evidence type="ECO:0000256" key="9">
    <source>
        <dbReference type="PROSITE-ProRule" id="PRU00742"/>
    </source>
</evidence>
<dbReference type="PANTHER" id="PTHR43782:SF3">
    <property type="entry name" value="ARGINASE"/>
    <property type="match status" value="1"/>
</dbReference>
<dbReference type="InterPro" id="IPR006035">
    <property type="entry name" value="Ureohydrolase"/>
</dbReference>
<evidence type="ECO:0000256" key="2">
    <source>
        <dbReference type="ARBA" id="ARBA00005098"/>
    </source>
</evidence>
<keyword evidence="8" id="KW-0464">Manganese</keyword>
<dbReference type="CDD" id="cd09989">
    <property type="entry name" value="Arginase"/>
    <property type="match status" value="1"/>
</dbReference>
<dbReference type="InterPro" id="IPR014033">
    <property type="entry name" value="Arginase"/>
</dbReference>
<evidence type="ECO:0000313" key="10">
    <source>
        <dbReference type="EMBL" id="AYQ73920.1"/>
    </source>
</evidence>
<dbReference type="GO" id="GO:0004053">
    <property type="term" value="F:arginase activity"/>
    <property type="evidence" value="ECO:0007669"/>
    <property type="project" value="UniProtKB-EC"/>
</dbReference>
<evidence type="ECO:0000256" key="8">
    <source>
        <dbReference type="ARBA" id="ARBA00023211"/>
    </source>
</evidence>
<keyword evidence="11" id="KW-1185">Reference proteome</keyword>
<evidence type="ECO:0000313" key="11">
    <source>
        <dbReference type="Proteomes" id="UP000269097"/>
    </source>
</evidence>
<dbReference type="InterPro" id="IPR023696">
    <property type="entry name" value="Ureohydrolase_dom_sf"/>
</dbReference>
<evidence type="ECO:0000256" key="3">
    <source>
        <dbReference type="ARBA" id="ARBA00012168"/>
    </source>
</evidence>
<accession>A0A3G3K095</accession>
<dbReference type="AlphaFoldDB" id="A0A3G3K095"/>
<dbReference type="GO" id="GO:0006525">
    <property type="term" value="P:arginine metabolic process"/>
    <property type="evidence" value="ECO:0007669"/>
    <property type="project" value="UniProtKB-KW"/>
</dbReference>
<dbReference type="Proteomes" id="UP000269097">
    <property type="component" value="Chromosome"/>
</dbReference>
<comment type="similarity">
    <text evidence="9">Belongs to the arginase family.</text>
</comment>
<organism evidence="10 11">
    <name type="scientific">Cohnella candidum</name>
    <dbReference type="NCBI Taxonomy" id="2674991"/>
    <lineage>
        <taxon>Bacteria</taxon>
        <taxon>Bacillati</taxon>
        <taxon>Bacillota</taxon>
        <taxon>Bacilli</taxon>
        <taxon>Bacillales</taxon>
        <taxon>Paenibacillaceae</taxon>
        <taxon>Cohnella</taxon>
    </lineage>
</organism>
<dbReference type="RefSeq" id="WP_123042004.1">
    <property type="nucleotide sequence ID" value="NZ_CP033433.1"/>
</dbReference>
<dbReference type="SUPFAM" id="SSF52768">
    <property type="entry name" value="Arginase/deacetylase"/>
    <property type="match status" value="1"/>
</dbReference>
<sequence length="280" mass="30021">MAAARKIRLIKVPFAVRTGRPGAEQGADSIMDAGLGRMIRHLGQELEEERLTGANVREVSERLASKVSQAVSEGEFPLVVGGDRSISIGAIAGLNREHGNVGVIWFDAHPSLLTEQTSSTGYVNEMALASILGKTEIDVAGVGKVRKENLVLIGLREVQPSEREWIKAEGLHCFTMAEVDRMGIEKVVQQALEIAGRGTDGIHVSFDADCLDPLEAPGVVSAVPGGLYFREAHFACELLADSGKVTSMDVTEVNPFLDDQRRTARLIAGLVASVLGKKIL</sequence>
<evidence type="ECO:0000256" key="6">
    <source>
        <dbReference type="ARBA" id="ARBA00022723"/>
    </source>
</evidence>
<evidence type="ECO:0000256" key="1">
    <source>
        <dbReference type="ARBA" id="ARBA00001936"/>
    </source>
</evidence>
<dbReference type="PRINTS" id="PR00116">
    <property type="entry name" value="ARGINASE"/>
</dbReference>
<dbReference type="PIRSF" id="PIRSF036979">
    <property type="entry name" value="Arginase"/>
    <property type="match status" value="1"/>
</dbReference>
<dbReference type="Gene3D" id="3.40.800.10">
    <property type="entry name" value="Ureohydrolase domain"/>
    <property type="match status" value="1"/>
</dbReference>
<keyword evidence="5" id="KW-0056">Arginine metabolism</keyword>